<feature type="binding site" evidence="6">
    <location>
        <position position="114"/>
    </location>
    <ligand>
        <name>substrate</name>
    </ligand>
</feature>
<evidence type="ECO:0000313" key="10">
    <source>
        <dbReference type="Proteomes" id="UP000026714"/>
    </source>
</evidence>
<feature type="site" description="Lowers pKa of active site Tyr" evidence="7">
    <location>
        <position position="81"/>
    </location>
</feature>
<dbReference type="PROSITE" id="PS00798">
    <property type="entry name" value="ALDOKETO_REDUCTASE_1"/>
    <property type="match status" value="1"/>
</dbReference>
<dbReference type="PIRSF" id="PIRSF000097">
    <property type="entry name" value="AKR"/>
    <property type="match status" value="1"/>
</dbReference>
<dbReference type="SUPFAM" id="SSF51430">
    <property type="entry name" value="NAD(P)-linked oxidoreductase"/>
    <property type="match status" value="1"/>
</dbReference>
<dbReference type="PANTHER" id="PTHR43827:SF3">
    <property type="entry name" value="NADP-DEPENDENT OXIDOREDUCTASE DOMAIN-CONTAINING PROTEIN"/>
    <property type="match status" value="1"/>
</dbReference>
<dbReference type="RefSeq" id="WP_037479904.1">
    <property type="nucleotide sequence ID" value="NZ_AZRA01000032.1"/>
</dbReference>
<gene>
    <name evidence="9" type="ORF">X805_14280</name>
</gene>
<dbReference type="PATRIC" id="fig|1286631.3.peg.1410"/>
<dbReference type="Pfam" id="PF00248">
    <property type="entry name" value="Aldo_ket_red"/>
    <property type="match status" value="1"/>
</dbReference>
<dbReference type="InterPro" id="IPR036812">
    <property type="entry name" value="NAD(P)_OxRdtase_dom_sf"/>
</dbReference>
<proteinExistence type="inferred from homology"/>
<dbReference type="PRINTS" id="PR00069">
    <property type="entry name" value="ALDKETRDTASE"/>
</dbReference>
<evidence type="ECO:0000259" key="8">
    <source>
        <dbReference type="Pfam" id="PF00248"/>
    </source>
</evidence>
<reference evidence="9 10" key="1">
    <citation type="journal article" date="2014" name="FEMS Microbiol. Ecol.">
        <title>Sphaerotilus natans encrusted with nanoball-shaped Fe(III) oxide minerals formed by nitrate-reducing mixotrophic Fe(II) oxidation.</title>
        <authorList>
            <person name="Park S."/>
            <person name="Kim D.H."/>
            <person name="Lee J.H."/>
            <person name="Hur H.G."/>
        </authorList>
    </citation>
    <scope>NUCLEOTIDE SEQUENCE [LARGE SCALE GENOMIC DNA]</scope>
    <source>
        <strain evidence="9 10">DSM 6575</strain>
    </source>
</reference>
<dbReference type="Gene3D" id="3.20.20.100">
    <property type="entry name" value="NADP-dependent oxidoreductase domain"/>
    <property type="match status" value="1"/>
</dbReference>
<evidence type="ECO:0000256" key="2">
    <source>
        <dbReference type="ARBA" id="ARBA00022857"/>
    </source>
</evidence>
<evidence type="ECO:0000256" key="7">
    <source>
        <dbReference type="PIRSR" id="PIRSR000097-3"/>
    </source>
</evidence>
<comment type="caution">
    <text evidence="9">The sequence shown here is derived from an EMBL/GenBank/DDBJ whole genome shotgun (WGS) entry which is preliminary data.</text>
</comment>
<dbReference type="Proteomes" id="UP000026714">
    <property type="component" value="Unassembled WGS sequence"/>
</dbReference>
<dbReference type="EMBL" id="AZRA01000032">
    <property type="protein sequence ID" value="KDB53066.1"/>
    <property type="molecule type" value="Genomic_DNA"/>
</dbReference>
<dbReference type="PANTHER" id="PTHR43827">
    <property type="entry name" value="2,5-DIKETO-D-GLUCONIC ACID REDUCTASE"/>
    <property type="match status" value="1"/>
</dbReference>
<evidence type="ECO:0000256" key="6">
    <source>
        <dbReference type="PIRSR" id="PIRSR000097-2"/>
    </source>
</evidence>
<feature type="active site" description="Proton donor" evidence="5">
    <location>
        <position position="56"/>
    </location>
</feature>
<sequence length="280" mass="30931">MSLSAVSPSPTVSLSDGVEMPLIALGTWPMRGDEAARAVASALEIGYRHIDTAEAYENEEAVGQGLRASGVPRERVFVTTKFQRQWHSREGVRTACEGNLRRLGLEYIDLLLIHWPNPQQGRYVEAFEGLLALRETGKVRAVGVSNFKAHHLADLFARGLVPQVNQIQLDPYHRRPDLEALHRERGIVTEAWSPLGRAGAMLEDPAIAAIAERHGRTTGQVVLRWQLQHGFAAAPKSADPRRQRQNLDLSGFELDAAEMALLDGLDRPDQGMLDADVFGH</sequence>
<dbReference type="GO" id="GO:0016616">
    <property type="term" value="F:oxidoreductase activity, acting on the CH-OH group of donors, NAD or NADP as acceptor"/>
    <property type="evidence" value="ECO:0007669"/>
    <property type="project" value="UniProtKB-ARBA"/>
</dbReference>
<accession>A0A059KNS7</accession>
<protein>
    <submittedName>
        <fullName evidence="9">Oxidoreductase</fullName>
    </submittedName>
</protein>
<evidence type="ECO:0000256" key="1">
    <source>
        <dbReference type="ARBA" id="ARBA00007905"/>
    </source>
</evidence>
<dbReference type="PROSITE" id="PS00062">
    <property type="entry name" value="ALDOKETO_REDUCTASE_2"/>
    <property type="match status" value="1"/>
</dbReference>
<evidence type="ECO:0000313" key="9">
    <source>
        <dbReference type="EMBL" id="KDB53066.1"/>
    </source>
</evidence>
<dbReference type="AlphaFoldDB" id="A0A059KNS7"/>
<name>A0A059KNS7_9BURK</name>
<evidence type="ECO:0000256" key="5">
    <source>
        <dbReference type="PIRSR" id="PIRSR000097-1"/>
    </source>
</evidence>
<keyword evidence="3" id="KW-0560">Oxidoreductase</keyword>
<dbReference type="InterPro" id="IPR020471">
    <property type="entry name" value="AKR"/>
</dbReference>
<keyword evidence="2" id="KW-0521">NADP</keyword>
<dbReference type="InterPro" id="IPR018170">
    <property type="entry name" value="Aldo/ket_reductase_CS"/>
</dbReference>
<organism evidence="9 10">
    <name type="scientific">Sphaerotilus natans subsp. natans DSM 6575</name>
    <dbReference type="NCBI Taxonomy" id="1286631"/>
    <lineage>
        <taxon>Bacteria</taxon>
        <taxon>Pseudomonadati</taxon>
        <taxon>Pseudomonadota</taxon>
        <taxon>Betaproteobacteria</taxon>
        <taxon>Burkholderiales</taxon>
        <taxon>Sphaerotilaceae</taxon>
        <taxon>Sphaerotilus</taxon>
    </lineage>
</organism>
<evidence type="ECO:0000256" key="4">
    <source>
        <dbReference type="ARBA" id="ARBA00049445"/>
    </source>
</evidence>
<evidence type="ECO:0000256" key="3">
    <source>
        <dbReference type="ARBA" id="ARBA00023002"/>
    </source>
</evidence>
<comment type="similarity">
    <text evidence="1">Belongs to the aldo/keto reductase family.</text>
</comment>
<dbReference type="STRING" id="34103.SAMN05421778_102231"/>
<feature type="domain" description="NADP-dependent oxidoreductase" evidence="8">
    <location>
        <begin position="23"/>
        <end position="266"/>
    </location>
</feature>
<keyword evidence="10" id="KW-1185">Reference proteome</keyword>
<dbReference type="InterPro" id="IPR023210">
    <property type="entry name" value="NADP_OxRdtase_dom"/>
</dbReference>
<dbReference type="FunFam" id="3.20.20.100:FF:000002">
    <property type="entry name" value="2,5-diketo-D-gluconic acid reductase A"/>
    <property type="match status" value="1"/>
</dbReference>
<dbReference type="eggNOG" id="COG0656">
    <property type="taxonomic scope" value="Bacteria"/>
</dbReference>
<comment type="catalytic activity">
    <reaction evidence="4">
        <text>hydroxyacetone + NADP(+) = methylglyoxal + NADPH + H(+)</text>
        <dbReference type="Rhea" id="RHEA:27986"/>
        <dbReference type="ChEBI" id="CHEBI:15378"/>
        <dbReference type="ChEBI" id="CHEBI:17158"/>
        <dbReference type="ChEBI" id="CHEBI:27957"/>
        <dbReference type="ChEBI" id="CHEBI:57783"/>
        <dbReference type="ChEBI" id="CHEBI:58349"/>
    </reaction>
</comment>